<dbReference type="OrthoDB" id="292611at2"/>
<protein>
    <recommendedName>
        <fullName evidence="1">SLA1 homology domain-containing protein</fullName>
    </recommendedName>
</protein>
<dbReference type="GO" id="GO:0042802">
    <property type="term" value="F:identical protein binding"/>
    <property type="evidence" value="ECO:0007669"/>
    <property type="project" value="InterPro"/>
</dbReference>
<organism evidence="2 3">
    <name type="scientific">Anatilimnocola aggregata</name>
    <dbReference type="NCBI Taxonomy" id="2528021"/>
    <lineage>
        <taxon>Bacteria</taxon>
        <taxon>Pseudomonadati</taxon>
        <taxon>Planctomycetota</taxon>
        <taxon>Planctomycetia</taxon>
        <taxon>Pirellulales</taxon>
        <taxon>Pirellulaceae</taxon>
        <taxon>Anatilimnocola</taxon>
    </lineage>
</organism>
<proteinExistence type="predicted"/>
<evidence type="ECO:0000313" key="2">
    <source>
        <dbReference type="EMBL" id="QDU25241.1"/>
    </source>
</evidence>
<sequence length="68" mass="7725">MRSWTDNTGTFEVRGRLIAILDGHVRLLKDNGRTTTVPNRRLSTTDKKYVDEVINLHGRGLIGQFASR</sequence>
<dbReference type="KEGG" id="aagg:ETAA8_03040"/>
<dbReference type="EMBL" id="CP036274">
    <property type="protein sequence ID" value="QDU25241.1"/>
    <property type="molecule type" value="Genomic_DNA"/>
</dbReference>
<accession>A0A517Y4S3</accession>
<gene>
    <name evidence="2" type="ORF">ETAA8_03040</name>
</gene>
<dbReference type="AlphaFoldDB" id="A0A517Y4S3"/>
<keyword evidence="3" id="KW-1185">Reference proteome</keyword>
<dbReference type="Pfam" id="PF03983">
    <property type="entry name" value="SHD1"/>
    <property type="match status" value="1"/>
</dbReference>
<evidence type="ECO:0000259" key="1">
    <source>
        <dbReference type="Pfam" id="PF03983"/>
    </source>
</evidence>
<dbReference type="Proteomes" id="UP000315017">
    <property type="component" value="Chromosome"/>
</dbReference>
<dbReference type="GO" id="GO:0043130">
    <property type="term" value="F:ubiquitin binding"/>
    <property type="evidence" value="ECO:0007669"/>
    <property type="project" value="InterPro"/>
</dbReference>
<name>A0A517Y4S3_9BACT</name>
<feature type="domain" description="SLA1 homology" evidence="1">
    <location>
        <begin position="1"/>
        <end position="54"/>
    </location>
</feature>
<reference evidence="2 3" key="1">
    <citation type="submission" date="2019-02" db="EMBL/GenBank/DDBJ databases">
        <title>Deep-cultivation of Planctomycetes and their phenomic and genomic characterization uncovers novel biology.</title>
        <authorList>
            <person name="Wiegand S."/>
            <person name="Jogler M."/>
            <person name="Boedeker C."/>
            <person name="Pinto D."/>
            <person name="Vollmers J."/>
            <person name="Rivas-Marin E."/>
            <person name="Kohn T."/>
            <person name="Peeters S.H."/>
            <person name="Heuer A."/>
            <person name="Rast P."/>
            <person name="Oberbeckmann S."/>
            <person name="Bunk B."/>
            <person name="Jeske O."/>
            <person name="Meyerdierks A."/>
            <person name="Storesund J.E."/>
            <person name="Kallscheuer N."/>
            <person name="Luecker S."/>
            <person name="Lage O.M."/>
            <person name="Pohl T."/>
            <person name="Merkel B.J."/>
            <person name="Hornburger P."/>
            <person name="Mueller R.-W."/>
            <person name="Bruemmer F."/>
            <person name="Labrenz M."/>
            <person name="Spormann A.M."/>
            <person name="Op den Camp H."/>
            <person name="Overmann J."/>
            <person name="Amann R."/>
            <person name="Jetten M.S.M."/>
            <person name="Mascher T."/>
            <person name="Medema M.H."/>
            <person name="Devos D.P."/>
            <person name="Kaster A.-K."/>
            <person name="Ovreas L."/>
            <person name="Rohde M."/>
            <person name="Galperin M.Y."/>
            <person name="Jogler C."/>
        </authorList>
    </citation>
    <scope>NUCLEOTIDE SEQUENCE [LARGE SCALE GENOMIC DNA]</scope>
    <source>
        <strain evidence="2 3">ETA_A8</strain>
    </source>
</reference>
<dbReference type="GO" id="GO:0030674">
    <property type="term" value="F:protein-macromolecule adaptor activity"/>
    <property type="evidence" value="ECO:0007669"/>
    <property type="project" value="InterPro"/>
</dbReference>
<dbReference type="InterPro" id="IPR007131">
    <property type="entry name" value="SHD1"/>
</dbReference>
<dbReference type="GO" id="GO:0008092">
    <property type="term" value="F:cytoskeletal protein binding"/>
    <property type="evidence" value="ECO:0007669"/>
    <property type="project" value="InterPro"/>
</dbReference>
<evidence type="ECO:0000313" key="3">
    <source>
        <dbReference type="Proteomes" id="UP000315017"/>
    </source>
</evidence>
<dbReference type="Gene3D" id="2.30.30.700">
    <property type="entry name" value="SLA1 homology domain 1"/>
    <property type="match status" value="1"/>
</dbReference>